<sequence>MHTFLPHHKLLRILFIRNLKLLQLLEVHPRFHPNFSLVYFSLACCCIICLQSKIVHFTSNHLLSRLYQSTKLQKRVLHAFENIKLLLLFYGHLLNLLLYLRFIPPSDLTHNHMKKKKKRDIF</sequence>
<protein>
    <submittedName>
        <fullName evidence="2">Uncharacterized protein</fullName>
    </submittedName>
</protein>
<feature type="transmembrane region" description="Helical" evidence="1">
    <location>
        <begin position="83"/>
        <end position="103"/>
    </location>
</feature>
<proteinExistence type="predicted"/>
<feature type="transmembrane region" description="Helical" evidence="1">
    <location>
        <begin position="37"/>
        <end position="63"/>
    </location>
</feature>
<organism evidence="2 3">
    <name type="scientific">Helianthus annuus</name>
    <name type="common">Common sunflower</name>
    <dbReference type="NCBI Taxonomy" id="4232"/>
    <lineage>
        <taxon>Eukaryota</taxon>
        <taxon>Viridiplantae</taxon>
        <taxon>Streptophyta</taxon>
        <taxon>Embryophyta</taxon>
        <taxon>Tracheophyta</taxon>
        <taxon>Spermatophyta</taxon>
        <taxon>Magnoliopsida</taxon>
        <taxon>eudicotyledons</taxon>
        <taxon>Gunneridae</taxon>
        <taxon>Pentapetalae</taxon>
        <taxon>asterids</taxon>
        <taxon>campanulids</taxon>
        <taxon>Asterales</taxon>
        <taxon>Asteraceae</taxon>
        <taxon>Asteroideae</taxon>
        <taxon>Heliantheae alliance</taxon>
        <taxon>Heliantheae</taxon>
        <taxon>Helianthus</taxon>
    </lineage>
</organism>
<dbReference type="Gramene" id="mRNA:HanXRQr2_Chr01g0010511">
    <property type="protein sequence ID" value="CDS:HanXRQr2_Chr01g0010511.1"/>
    <property type="gene ID" value="HanXRQr2_Chr01g0010511"/>
</dbReference>
<accession>A0A9K3JV08</accession>
<comment type="caution">
    <text evidence="2">The sequence shown here is derived from an EMBL/GenBank/DDBJ whole genome shotgun (WGS) entry which is preliminary data.</text>
</comment>
<name>A0A9K3JV08_HELAN</name>
<evidence type="ECO:0000313" key="2">
    <source>
        <dbReference type="EMBL" id="KAF5821155.1"/>
    </source>
</evidence>
<evidence type="ECO:0000313" key="3">
    <source>
        <dbReference type="Proteomes" id="UP000215914"/>
    </source>
</evidence>
<dbReference type="AlphaFoldDB" id="A0A9K3JV08"/>
<keyword evidence="1" id="KW-1133">Transmembrane helix</keyword>
<keyword evidence="1" id="KW-0472">Membrane</keyword>
<gene>
    <name evidence="2" type="ORF">HanXRQr2_Chr01g0010511</name>
</gene>
<evidence type="ECO:0000256" key="1">
    <source>
        <dbReference type="SAM" id="Phobius"/>
    </source>
</evidence>
<dbReference type="Proteomes" id="UP000215914">
    <property type="component" value="Unassembled WGS sequence"/>
</dbReference>
<keyword evidence="1" id="KW-0812">Transmembrane</keyword>
<dbReference type="EMBL" id="MNCJ02000316">
    <property type="protein sequence ID" value="KAF5821155.1"/>
    <property type="molecule type" value="Genomic_DNA"/>
</dbReference>
<keyword evidence="3" id="KW-1185">Reference proteome</keyword>
<reference evidence="2" key="2">
    <citation type="submission" date="2020-06" db="EMBL/GenBank/DDBJ databases">
        <title>Helianthus annuus Genome sequencing and assembly Release 2.</title>
        <authorList>
            <person name="Gouzy J."/>
            <person name="Langlade N."/>
            <person name="Munos S."/>
        </authorList>
    </citation>
    <scope>NUCLEOTIDE SEQUENCE</scope>
    <source>
        <tissue evidence="2">Leaves</tissue>
    </source>
</reference>
<reference evidence="2" key="1">
    <citation type="journal article" date="2017" name="Nature">
        <title>The sunflower genome provides insights into oil metabolism, flowering and Asterid evolution.</title>
        <authorList>
            <person name="Badouin H."/>
            <person name="Gouzy J."/>
            <person name="Grassa C.J."/>
            <person name="Murat F."/>
            <person name="Staton S.E."/>
            <person name="Cottret L."/>
            <person name="Lelandais-Briere C."/>
            <person name="Owens G.L."/>
            <person name="Carrere S."/>
            <person name="Mayjonade B."/>
            <person name="Legrand L."/>
            <person name="Gill N."/>
            <person name="Kane N.C."/>
            <person name="Bowers J.E."/>
            <person name="Hubner S."/>
            <person name="Bellec A."/>
            <person name="Berard A."/>
            <person name="Berges H."/>
            <person name="Blanchet N."/>
            <person name="Boniface M.C."/>
            <person name="Brunel D."/>
            <person name="Catrice O."/>
            <person name="Chaidir N."/>
            <person name="Claudel C."/>
            <person name="Donnadieu C."/>
            <person name="Faraut T."/>
            <person name="Fievet G."/>
            <person name="Helmstetter N."/>
            <person name="King M."/>
            <person name="Knapp S.J."/>
            <person name="Lai Z."/>
            <person name="Le Paslier M.C."/>
            <person name="Lippi Y."/>
            <person name="Lorenzon L."/>
            <person name="Mandel J.R."/>
            <person name="Marage G."/>
            <person name="Marchand G."/>
            <person name="Marquand E."/>
            <person name="Bret-Mestries E."/>
            <person name="Morien E."/>
            <person name="Nambeesan S."/>
            <person name="Nguyen T."/>
            <person name="Pegot-Espagnet P."/>
            <person name="Pouilly N."/>
            <person name="Raftis F."/>
            <person name="Sallet E."/>
            <person name="Schiex T."/>
            <person name="Thomas J."/>
            <person name="Vandecasteele C."/>
            <person name="Vares D."/>
            <person name="Vear F."/>
            <person name="Vautrin S."/>
            <person name="Crespi M."/>
            <person name="Mangin B."/>
            <person name="Burke J.M."/>
            <person name="Salse J."/>
            <person name="Munos S."/>
            <person name="Vincourt P."/>
            <person name="Rieseberg L.H."/>
            <person name="Langlade N.B."/>
        </authorList>
    </citation>
    <scope>NUCLEOTIDE SEQUENCE</scope>
    <source>
        <tissue evidence="2">Leaves</tissue>
    </source>
</reference>